<dbReference type="GO" id="GO:0016020">
    <property type="term" value="C:membrane"/>
    <property type="evidence" value="ECO:0007669"/>
    <property type="project" value="UniProtKB-SubCell"/>
</dbReference>
<evidence type="ECO:0000256" key="4">
    <source>
        <dbReference type="ARBA" id="ARBA00022989"/>
    </source>
</evidence>
<dbReference type="FunFam" id="1.20.1250.20:FF:000065">
    <property type="entry name" value="Putative MFS pantothenate transporter"/>
    <property type="match status" value="1"/>
</dbReference>
<protein>
    <submittedName>
        <fullName evidence="10">Pantothenate transporter liz1</fullName>
    </submittedName>
</protein>
<dbReference type="Proteomes" id="UP001296104">
    <property type="component" value="Unassembled WGS sequence"/>
</dbReference>
<dbReference type="EMBL" id="CAVMBE010000105">
    <property type="protein sequence ID" value="CAK4034137.1"/>
    <property type="molecule type" value="Genomic_DNA"/>
</dbReference>
<feature type="transmembrane region" description="Helical" evidence="8">
    <location>
        <begin position="331"/>
        <end position="355"/>
    </location>
</feature>
<feature type="transmembrane region" description="Helical" evidence="8">
    <location>
        <begin position="423"/>
        <end position="444"/>
    </location>
</feature>
<evidence type="ECO:0000313" key="11">
    <source>
        <dbReference type="Proteomes" id="UP001296104"/>
    </source>
</evidence>
<keyword evidence="11" id="KW-1185">Reference proteome</keyword>
<dbReference type="GO" id="GO:0022857">
    <property type="term" value="F:transmembrane transporter activity"/>
    <property type="evidence" value="ECO:0007669"/>
    <property type="project" value="InterPro"/>
</dbReference>
<evidence type="ECO:0000256" key="1">
    <source>
        <dbReference type="ARBA" id="ARBA00004141"/>
    </source>
</evidence>
<organism evidence="10 11">
    <name type="scientific">Lecanosticta acicola</name>
    <dbReference type="NCBI Taxonomy" id="111012"/>
    <lineage>
        <taxon>Eukaryota</taxon>
        <taxon>Fungi</taxon>
        <taxon>Dikarya</taxon>
        <taxon>Ascomycota</taxon>
        <taxon>Pezizomycotina</taxon>
        <taxon>Dothideomycetes</taxon>
        <taxon>Dothideomycetidae</taxon>
        <taxon>Mycosphaerellales</taxon>
        <taxon>Mycosphaerellaceae</taxon>
        <taxon>Lecanosticta</taxon>
    </lineage>
</organism>
<evidence type="ECO:0000256" key="5">
    <source>
        <dbReference type="ARBA" id="ARBA00023136"/>
    </source>
</evidence>
<keyword evidence="2" id="KW-0813">Transport</keyword>
<dbReference type="PANTHER" id="PTHR43791">
    <property type="entry name" value="PERMEASE-RELATED"/>
    <property type="match status" value="1"/>
</dbReference>
<dbReference type="InterPro" id="IPR036259">
    <property type="entry name" value="MFS_trans_sf"/>
</dbReference>
<feature type="transmembrane region" description="Helical" evidence="8">
    <location>
        <begin position="165"/>
        <end position="187"/>
    </location>
</feature>
<feature type="transmembrane region" description="Helical" evidence="8">
    <location>
        <begin position="299"/>
        <end position="319"/>
    </location>
</feature>
<proteinExistence type="inferred from homology"/>
<accession>A0AAI8Z803</accession>
<evidence type="ECO:0000259" key="9">
    <source>
        <dbReference type="PROSITE" id="PS50850"/>
    </source>
</evidence>
<evidence type="ECO:0000256" key="6">
    <source>
        <dbReference type="ARBA" id="ARBA00037968"/>
    </source>
</evidence>
<evidence type="ECO:0000256" key="3">
    <source>
        <dbReference type="ARBA" id="ARBA00022692"/>
    </source>
</evidence>
<name>A0AAI8Z803_9PEZI</name>
<feature type="region of interest" description="Disordered" evidence="7">
    <location>
        <begin position="1"/>
        <end position="28"/>
    </location>
</feature>
<keyword evidence="3 8" id="KW-0812">Transmembrane</keyword>
<feature type="transmembrane region" description="Helical" evidence="8">
    <location>
        <begin position="456"/>
        <end position="474"/>
    </location>
</feature>
<feature type="domain" description="Major facilitator superfamily (MFS) profile" evidence="9">
    <location>
        <begin position="67"/>
        <end position="481"/>
    </location>
</feature>
<dbReference type="Pfam" id="PF07690">
    <property type="entry name" value="MFS_1"/>
    <property type="match status" value="1"/>
</dbReference>
<keyword evidence="5 8" id="KW-0472">Membrane</keyword>
<dbReference type="SUPFAM" id="SSF103473">
    <property type="entry name" value="MFS general substrate transporter"/>
    <property type="match status" value="1"/>
</dbReference>
<feature type="transmembrane region" description="Helical" evidence="8">
    <location>
        <begin position="230"/>
        <end position="250"/>
    </location>
</feature>
<comment type="similarity">
    <text evidence="6">Belongs to the major facilitator superfamily. Allantoate permease family.</text>
</comment>
<comment type="subcellular location">
    <subcellularLocation>
        <location evidence="1">Membrane</location>
        <topology evidence="1">Multi-pass membrane protein</topology>
    </subcellularLocation>
</comment>
<sequence length="483" mass="54276">MATVNKATEHTVGLTTVTPIPPPETEETDFAPQDKIPAWRKFLGLFWDSFSGPPRERRYIRTLDTYMFSYMCLAYFIKQLDQTNISNAFVSGMLEHLSLHGNERNWLNTYFNIGIMLGTLPAQMIQIQLIRPSLWIPCCEIVWSVLVIGMAFAQDVTTLYTLRFLVGFAEACVFPSFSALLGGWYGAMQLNKRMALFEQTSAIGDMFSGYLQAALYTGLDGHSGLQGWQWMFIVDGLIGIPIALWGFFAIPDLPHTTRAFYLSQEDKRYGVDRAERHGHYESEKLSLKGVVRVFLNWRLWLWLLPYVMVGQASSGLKYFNLWLKSEGYSVVEINIIPTAGSALSIVSSLAVGILVDNLGCPATTIVAIQILVMAANMTLSIWYVPKAAIMSANYLLYVGYAAQPINIAWGHRLTASDPHLRQLLVASGNVISYSFNAFIPLSLFPTYDAPHYDYGYQVMTLFSGLAILGTILMYRLQDRFPRG</sequence>
<dbReference type="InterPro" id="IPR011701">
    <property type="entry name" value="MFS"/>
</dbReference>
<feature type="transmembrane region" description="Helical" evidence="8">
    <location>
        <begin position="134"/>
        <end position="153"/>
    </location>
</feature>
<gene>
    <name evidence="10" type="ORF">LECACI_7A009295</name>
</gene>
<dbReference type="AlphaFoldDB" id="A0AAI8Z803"/>
<evidence type="ECO:0000256" key="8">
    <source>
        <dbReference type="SAM" id="Phobius"/>
    </source>
</evidence>
<feature type="transmembrane region" description="Helical" evidence="8">
    <location>
        <begin position="361"/>
        <end position="384"/>
    </location>
</feature>
<evidence type="ECO:0000256" key="7">
    <source>
        <dbReference type="SAM" id="MobiDB-lite"/>
    </source>
</evidence>
<dbReference type="PROSITE" id="PS50850">
    <property type="entry name" value="MFS"/>
    <property type="match status" value="1"/>
</dbReference>
<dbReference type="PANTHER" id="PTHR43791:SF43">
    <property type="entry name" value="MAJOR FACILITATOR SUPERFAMILY (MFS) PROFILE DOMAIN-CONTAINING PROTEIN"/>
    <property type="match status" value="1"/>
</dbReference>
<dbReference type="InterPro" id="IPR020846">
    <property type="entry name" value="MFS_dom"/>
</dbReference>
<comment type="caution">
    <text evidence="10">The sequence shown here is derived from an EMBL/GenBank/DDBJ whole genome shotgun (WGS) entry which is preliminary data.</text>
</comment>
<reference evidence="10" key="1">
    <citation type="submission" date="2023-11" db="EMBL/GenBank/DDBJ databases">
        <authorList>
            <person name="Alioto T."/>
            <person name="Alioto T."/>
            <person name="Gomez Garrido J."/>
        </authorList>
    </citation>
    <scope>NUCLEOTIDE SEQUENCE</scope>
</reference>
<evidence type="ECO:0000256" key="2">
    <source>
        <dbReference type="ARBA" id="ARBA00022448"/>
    </source>
</evidence>
<dbReference type="Gene3D" id="1.20.1250.20">
    <property type="entry name" value="MFS general substrate transporter like domains"/>
    <property type="match status" value="1"/>
</dbReference>
<keyword evidence="4 8" id="KW-1133">Transmembrane helix</keyword>
<evidence type="ECO:0000313" key="10">
    <source>
        <dbReference type="EMBL" id="CAK4034137.1"/>
    </source>
</evidence>